<feature type="transmembrane region" description="Helical" evidence="2">
    <location>
        <begin position="155"/>
        <end position="172"/>
    </location>
</feature>
<evidence type="ECO:0000313" key="4">
    <source>
        <dbReference type="Proteomes" id="UP001199355"/>
    </source>
</evidence>
<feature type="region of interest" description="Disordered" evidence="1">
    <location>
        <begin position="1"/>
        <end position="52"/>
    </location>
</feature>
<dbReference type="RefSeq" id="WP_308727510.1">
    <property type="nucleotide sequence ID" value="NZ_JAJEQF010000001.1"/>
</dbReference>
<sequence>MTSNHQKNIPPKKTDSEPSKATESKSAKAPGTASPKEADARSSAKPHRRRAYLDDFKKTQNGDYQYEGSRYACELSEKEWKKKSTGMAAAGIAVLLLTIAAGCVPSVGLQGSVFVLLPYAVQLAAACSLAWACARLWSKEYPLREYVYQQTVCKIPLRGGVCIAAAGVSVIGELAELTRHSDKLLSSIPFLLIEVIMGAATLALLKNAKKYMWKRV</sequence>
<gene>
    <name evidence="3" type="ORF">LKD45_01270</name>
</gene>
<keyword evidence="2" id="KW-0812">Transmembrane</keyword>
<protein>
    <submittedName>
        <fullName evidence="3">Uncharacterized protein</fullName>
    </submittedName>
</protein>
<proteinExistence type="predicted"/>
<keyword evidence="2" id="KW-1133">Transmembrane helix</keyword>
<feature type="compositionally biased region" description="Basic and acidic residues" evidence="1">
    <location>
        <begin position="12"/>
        <end position="26"/>
    </location>
</feature>
<evidence type="ECO:0000256" key="2">
    <source>
        <dbReference type="SAM" id="Phobius"/>
    </source>
</evidence>
<feature type="transmembrane region" description="Helical" evidence="2">
    <location>
        <begin position="87"/>
        <end position="107"/>
    </location>
</feature>
<feature type="transmembrane region" description="Helical" evidence="2">
    <location>
        <begin position="184"/>
        <end position="205"/>
    </location>
</feature>
<comment type="caution">
    <text evidence="3">The sequence shown here is derived from an EMBL/GenBank/DDBJ whole genome shotgun (WGS) entry which is preliminary data.</text>
</comment>
<keyword evidence="4" id="KW-1185">Reference proteome</keyword>
<name>A0AAE3DML2_9FIRM</name>
<dbReference type="EMBL" id="JAJEQF010000001">
    <property type="protein sequence ID" value="MCC2166338.1"/>
    <property type="molecule type" value="Genomic_DNA"/>
</dbReference>
<reference evidence="3 4" key="1">
    <citation type="submission" date="2021-10" db="EMBL/GenBank/DDBJ databases">
        <title>Anaerobic single-cell dispensing facilitates the cultivation of human gut bacteria.</title>
        <authorList>
            <person name="Afrizal A."/>
        </authorList>
    </citation>
    <scope>NUCLEOTIDE SEQUENCE [LARGE SCALE GENOMIC DNA]</scope>
    <source>
        <strain evidence="3 4">CLA-AA-H244</strain>
    </source>
</reference>
<accession>A0AAE3DML2</accession>
<dbReference type="Proteomes" id="UP001199355">
    <property type="component" value="Unassembled WGS sequence"/>
</dbReference>
<keyword evidence="2" id="KW-0472">Membrane</keyword>
<dbReference type="AlphaFoldDB" id="A0AAE3DML2"/>
<feature type="transmembrane region" description="Helical" evidence="2">
    <location>
        <begin position="113"/>
        <end position="134"/>
    </location>
</feature>
<organism evidence="3 4">
    <name type="scientific">Gallintestinimicrobium propionicum</name>
    <dbReference type="NCBI Taxonomy" id="2981770"/>
    <lineage>
        <taxon>Bacteria</taxon>
        <taxon>Bacillati</taxon>
        <taxon>Bacillota</taxon>
        <taxon>Clostridia</taxon>
        <taxon>Lachnospirales</taxon>
        <taxon>Lachnospiraceae</taxon>
        <taxon>Gallintestinimicrobium</taxon>
    </lineage>
</organism>
<evidence type="ECO:0000256" key="1">
    <source>
        <dbReference type="SAM" id="MobiDB-lite"/>
    </source>
</evidence>
<evidence type="ECO:0000313" key="3">
    <source>
        <dbReference type="EMBL" id="MCC2166338.1"/>
    </source>
</evidence>